<dbReference type="EMBL" id="CP111018">
    <property type="protein sequence ID" value="WAR10480.1"/>
    <property type="molecule type" value="Genomic_DNA"/>
</dbReference>
<reference evidence="5" key="1">
    <citation type="submission" date="2022-11" db="EMBL/GenBank/DDBJ databases">
        <title>Centuries of genome instability and evolution in soft-shell clam transmissible cancer (bioRxiv).</title>
        <authorList>
            <person name="Hart S.F.M."/>
            <person name="Yonemitsu M.A."/>
            <person name="Giersch R.M."/>
            <person name="Beal B.F."/>
            <person name="Arriagada G."/>
            <person name="Davis B.W."/>
            <person name="Ostrander E.A."/>
            <person name="Goff S.P."/>
            <person name="Metzger M.J."/>
        </authorList>
    </citation>
    <scope>NUCLEOTIDE SEQUENCE</scope>
    <source>
        <strain evidence="5">MELC-2E11</strain>
        <tissue evidence="5">Siphon/mantle</tissue>
    </source>
</reference>
<feature type="compositionally biased region" description="Acidic residues" evidence="4">
    <location>
        <begin position="434"/>
        <end position="444"/>
    </location>
</feature>
<evidence type="ECO:0000256" key="3">
    <source>
        <dbReference type="ARBA" id="ARBA00023180"/>
    </source>
</evidence>
<dbReference type="SUPFAM" id="SSF48113">
    <property type="entry name" value="Heme-dependent peroxidases"/>
    <property type="match status" value="1"/>
</dbReference>
<accession>A0ABY7EMN2</accession>
<evidence type="ECO:0000256" key="2">
    <source>
        <dbReference type="ARBA" id="ARBA00022525"/>
    </source>
</evidence>
<proteinExistence type="predicted"/>
<keyword evidence="6" id="KW-1185">Reference proteome</keyword>
<sequence length="467" mass="52135">ESRFCFNIDITEKTDPRGKQGEFSSDDFDCFPFIRSAATLECNADNTLADLRNREQLNLLTAYVDGSNIYGSEQTEADELRVHDGHLRATSDGPIHAELPVATTAGEGEEACNNDGDDSFPCHLAGDFRVDEQPGLASMHTLWVREHNRVAAGLVQNNGYQDDTVASSNELYHATRRIVIAEYQNIVYDGYLRSFMDAKIFDDFKLNSCTDGSCSYDDSLNPSITNEWGIANRFIETDVTENLFRSDARNAFDLASLNIQRGRDHGVSYCATRKALGLKVPATFQEAETMQLFSTETIALLENIYDCICDIDLFTAIVAERPLRTRTNLPDRSESPIAETLNYIQADMYKKQKLGDRFWFEFERAGFNNGNEKVKCNAIPKLDLGLFRKEPVTEPPVEPTTRRPPAPPAGPPAGAPPRPPPPPRTLNSALPDNTADEATDERELEGEIDHLLDLLARMEKKEGHGEK</sequence>
<evidence type="ECO:0000256" key="4">
    <source>
        <dbReference type="SAM" id="MobiDB-lite"/>
    </source>
</evidence>
<protein>
    <submittedName>
        <fullName evidence="5">PXDN-like protein</fullName>
    </submittedName>
</protein>
<gene>
    <name evidence="5" type="ORF">MAR_035556</name>
</gene>
<keyword evidence="2" id="KW-0964">Secreted</keyword>
<evidence type="ECO:0000313" key="5">
    <source>
        <dbReference type="EMBL" id="WAR10480.1"/>
    </source>
</evidence>
<name>A0ABY7EMN2_MYAAR</name>
<evidence type="ECO:0000256" key="1">
    <source>
        <dbReference type="ARBA" id="ARBA00004613"/>
    </source>
</evidence>
<comment type="subcellular location">
    <subcellularLocation>
        <location evidence="1">Secreted</location>
    </subcellularLocation>
</comment>
<evidence type="ECO:0000313" key="6">
    <source>
        <dbReference type="Proteomes" id="UP001164746"/>
    </source>
</evidence>
<dbReference type="InterPro" id="IPR037120">
    <property type="entry name" value="Haem_peroxidase_sf_animal"/>
</dbReference>
<dbReference type="InterPro" id="IPR010255">
    <property type="entry name" value="Haem_peroxidase_sf"/>
</dbReference>
<dbReference type="InterPro" id="IPR019791">
    <property type="entry name" value="Haem_peroxidase_animal"/>
</dbReference>
<keyword evidence="3" id="KW-0325">Glycoprotein</keyword>
<organism evidence="5 6">
    <name type="scientific">Mya arenaria</name>
    <name type="common">Soft-shell clam</name>
    <dbReference type="NCBI Taxonomy" id="6604"/>
    <lineage>
        <taxon>Eukaryota</taxon>
        <taxon>Metazoa</taxon>
        <taxon>Spiralia</taxon>
        <taxon>Lophotrochozoa</taxon>
        <taxon>Mollusca</taxon>
        <taxon>Bivalvia</taxon>
        <taxon>Autobranchia</taxon>
        <taxon>Heteroconchia</taxon>
        <taxon>Euheterodonta</taxon>
        <taxon>Imparidentia</taxon>
        <taxon>Neoheterodontei</taxon>
        <taxon>Myida</taxon>
        <taxon>Myoidea</taxon>
        <taxon>Myidae</taxon>
        <taxon>Mya</taxon>
    </lineage>
</organism>
<feature type="compositionally biased region" description="Pro residues" evidence="4">
    <location>
        <begin position="393"/>
        <end position="424"/>
    </location>
</feature>
<feature type="non-terminal residue" evidence="5">
    <location>
        <position position="467"/>
    </location>
</feature>
<dbReference type="Pfam" id="PF03098">
    <property type="entry name" value="An_peroxidase"/>
    <property type="match status" value="1"/>
</dbReference>
<feature type="region of interest" description="Disordered" evidence="4">
    <location>
        <begin position="391"/>
        <end position="445"/>
    </location>
</feature>
<dbReference type="Proteomes" id="UP001164746">
    <property type="component" value="Chromosome 7"/>
</dbReference>
<dbReference type="PRINTS" id="PR00457">
    <property type="entry name" value="ANPEROXIDASE"/>
</dbReference>
<dbReference type="PANTHER" id="PTHR11475">
    <property type="entry name" value="OXIDASE/PEROXIDASE"/>
    <property type="match status" value="1"/>
</dbReference>
<dbReference type="Gene3D" id="1.10.640.10">
    <property type="entry name" value="Haem peroxidase domain superfamily, animal type"/>
    <property type="match status" value="2"/>
</dbReference>
<dbReference type="PANTHER" id="PTHR11475:SF4">
    <property type="entry name" value="CHORION PEROXIDASE"/>
    <property type="match status" value="1"/>
</dbReference>
<dbReference type="PROSITE" id="PS50292">
    <property type="entry name" value="PEROXIDASE_3"/>
    <property type="match status" value="1"/>
</dbReference>